<dbReference type="RefSeq" id="WP_025410480.1">
    <property type="nucleotide sequence ID" value="NZ_CP007128.1"/>
</dbReference>
<feature type="region of interest" description="Disordered" evidence="1">
    <location>
        <begin position="393"/>
        <end position="416"/>
    </location>
</feature>
<dbReference type="AlphaFoldDB" id="W0RCW1"/>
<keyword evidence="2" id="KW-0732">Signal</keyword>
<dbReference type="Gene3D" id="2.60.40.10">
    <property type="entry name" value="Immunoglobulins"/>
    <property type="match status" value="1"/>
</dbReference>
<feature type="chain" id="PRO_5004794805" description="DUF1593 domain-containing protein" evidence="2">
    <location>
        <begin position="21"/>
        <end position="539"/>
    </location>
</feature>
<dbReference type="GO" id="GO:0016799">
    <property type="term" value="F:hydrolase activity, hydrolyzing N-glycosyl compounds"/>
    <property type="evidence" value="ECO:0007669"/>
    <property type="project" value="InterPro"/>
</dbReference>
<dbReference type="InParanoid" id="W0RCW1"/>
<feature type="domain" description="Cellulose-binding Sde182 C-terminal" evidence="4">
    <location>
        <begin position="457"/>
        <end position="537"/>
    </location>
</feature>
<dbReference type="OrthoDB" id="253051at2"/>
<dbReference type="Pfam" id="PF07632">
    <property type="entry name" value="Sde182_NH-like"/>
    <property type="match status" value="1"/>
</dbReference>
<dbReference type="Gene3D" id="3.90.245.10">
    <property type="entry name" value="Ribonucleoside hydrolase-like"/>
    <property type="match status" value="1"/>
</dbReference>
<feature type="signal peptide" evidence="2">
    <location>
        <begin position="1"/>
        <end position="20"/>
    </location>
</feature>
<dbReference type="KEGG" id="gba:J421_1422"/>
<dbReference type="Proteomes" id="UP000019151">
    <property type="component" value="Chromosome"/>
</dbReference>
<proteinExistence type="predicted"/>
<dbReference type="SUPFAM" id="SSF53590">
    <property type="entry name" value="Nucleoside hydrolase"/>
    <property type="match status" value="1"/>
</dbReference>
<gene>
    <name evidence="5" type="ORF">J421_1422</name>
</gene>
<sequence>MAYVRRFTLALLGAALPGCATSRAHPTSAPSNVATAKPRVVVTTDPELDDSNSLLRYLLYSTDFRTEGLVYASSQFHWKGDGTGKKWFVPNREYTRFGLNLCPCESWRWAPGERFIDDAVDVYERVYPNLRVHRADYPTPATLRSKVRWGNVEFDGDISKDTPGSDLIRDLLLDDDPEPVYLLAWGGASTIARALKSIQERTEGTAAWDAVRAKVSRKAILSLSGDQDDTYATYIHPNWPDIRSLAAGQGGVNVAYGAFVFASAENAPYFSVEWTRANVSSRGPLGAHYRVWGDGKQMVPGDRFDYFGISGQTAAELRAKGYVVWLPPRPKGEFLGEGDTFTFFNLVANGLDAYHDDTPGGWAGHVTVNPASRSAAPRAPGGAATSIDSFMRSLEGIGPEGPATRPPSPQPNFTPAAQNDFAARVQWSVTPRYADANHEPTVTLQGSAHVSARPGETVRLAATVSDPDRNAVAVRWWRWKDVDTYPGDASPAEPTAPVTHLRVPDDALPGQTIQLVLQATDDGTPPLTSYRRVVVTVTR</sequence>
<dbReference type="InterPro" id="IPR013783">
    <property type="entry name" value="Ig-like_fold"/>
</dbReference>
<dbReference type="PATRIC" id="fig|861299.3.peg.1445"/>
<evidence type="ECO:0008006" key="7">
    <source>
        <dbReference type="Google" id="ProtNLM"/>
    </source>
</evidence>
<reference evidence="5 6" key="1">
    <citation type="journal article" date="2014" name="Genome Announc.">
        <title>Genome Sequence and Methylome of Soil Bacterium Gemmatirosa kalamazoonensis KBS708T, a Member of the Rarely Cultivated Gemmatimonadetes Phylum.</title>
        <authorList>
            <person name="Debruyn J.M."/>
            <person name="Radosevich M."/>
            <person name="Wommack K.E."/>
            <person name="Polson S.W."/>
            <person name="Hauser L.J."/>
            <person name="Fawaz M.N."/>
            <person name="Korlach J."/>
            <person name="Tsai Y.C."/>
        </authorList>
    </citation>
    <scope>NUCLEOTIDE SEQUENCE [LARGE SCALE GENOMIC DNA]</scope>
    <source>
        <strain evidence="5 6">KBS708</strain>
    </source>
</reference>
<dbReference type="EMBL" id="CP007128">
    <property type="protein sequence ID" value="AHG88959.1"/>
    <property type="molecule type" value="Genomic_DNA"/>
</dbReference>
<dbReference type="InterPro" id="IPR036452">
    <property type="entry name" value="Ribo_hydro-like"/>
</dbReference>
<keyword evidence="6" id="KW-1185">Reference proteome</keyword>
<dbReference type="Pfam" id="PF21027">
    <property type="entry name" value="Sde0182_C"/>
    <property type="match status" value="1"/>
</dbReference>
<dbReference type="InterPro" id="IPR011483">
    <property type="entry name" value="Sde182_NH-like"/>
</dbReference>
<evidence type="ECO:0000259" key="3">
    <source>
        <dbReference type="Pfam" id="PF07632"/>
    </source>
</evidence>
<evidence type="ECO:0000259" key="4">
    <source>
        <dbReference type="Pfam" id="PF21027"/>
    </source>
</evidence>
<evidence type="ECO:0000313" key="5">
    <source>
        <dbReference type="EMBL" id="AHG88959.1"/>
    </source>
</evidence>
<accession>W0RCW1</accession>
<feature type="domain" description="Cellulose-binding Sde182 nucleoside hydrolase-like" evidence="3">
    <location>
        <begin position="39"/>
        <end position="365"/>
    </location>
</feature>
<protein>
    <recommendedName>
        <fullName evidence="7">DUF1593 domain-containing protein</fullName>
    </recommendedName>
</protein>
<organism evidence="5 6">
    <name type="scientific">Gemmatirosa kalamazoonensis</name>
    <dbReference type="NCBI Taxonomy" id="861299"/>
    <lineage>
        <taxon>Bacteria</taxon>
        <taxon>Pseudomonadati</taxon>
        <taxon>Gemmatimonadota</taxon>
        <taxon>Gemmatimonadia</taxon>
        <taxon>Gemmatimonadales</taxon>
        <taxon>Gemmatimonadaceae</taxon>
        <taxon>Gemmatirosa</taxon>
    </lineage>
</organism>
<evidence type="ECO:0000256" key="1">
    <source>
        <dbReference type="SAM" id="MobiDB-lite"/>
    </source>
</evidence>
<dbReference type="eggNOG" id="COG1231">
    <property type="taxonomic scope" value="Bacteria"/>
</dbReference>
<evidence type="ECO:0000313" key="6">
    <source>
        <dbReference type="Proteomes" id="UP000019151"/>
    </source>
</evidence>
<name>W0RCW1_9BACT</name>
<dbReference type="InterPro" id="IPR048527">
    <property type="entry name" value="Sde182_C"/>
</dbReference>
<dbReference type="STRING" id="861299.J421_1422"/>
<evidence type="ECO:0000256" key="2">
    <source>
        <dbReference type="SAM" id="SignalP"/>
    </source>
</evidence>
<dbReference type="HOGENOM" id="CLU_029266_0_0_0"/>